<dbReference type="RefSeq" id="WP_125011232.1">
    <property type="nucleotide sequence ID" value="NZ_RQVR01000001.1"/>
</dbReference>
<evidence type="ECO:0000313" key="4">
    <source>
        <dbReference type="EMBL" id="RRJ94090.1"/>
    </source>
</evidence>
<dbReference type="PROSITE" id="PS00166">
    <property type="entry name" value="ENOYL_COA_HYDRATASE"/>
    <property type="match status" value="1"/>
</dbReference>
<evidence type="ECO:0000256" key="1">
    <source>
        <dbReference type="ARBA" id="ARBA00005254"/>
    </source>
</evidence>
<dbReference type="InterPro" id="IPR018376">
    <property type="entry name" value="Enoyl-CoA_hyd/isom_CS"/>
</dbReference>
<dbReference type="GO" id="GO:0006635">
    <property type="term" value="P:fatty acid beta-oxidation"/>
    <property type="evidence" value="ECO:0007669"/>
    <property type="project" value="TreeGrafter"/>
</dbReference>
<dbReference type="AlphaFoldDB" id="A0A3P3WG52"/>
<keyword evidence="2" id="KW-0456">Lyase</keyword>
<gene>
    <name evidence="4" type="ORF">EG849_01065</name>
</gene>
<protein>
    <submittedName>
        <fullName evidence="4">Enoyl-CoA hydratase</fullName>
    </submittedName>
</protein>
<dbReference type="CDD" id="cd06558">
    <property type="entry name" value="crotonase-like"/>
    <property type="match status" value="1"/>
</dbReference>
<dbReference type="InterPro" id="IPR014748">
    <property type="entry name" value="Enoyl-CoA_hydra_C"/>
</dbReference>
<dbReference type="Gene3D" id="1.10.12.10">
    <property type="entry name" value="Lyase 2-enoyl-coa Hydratase, Chain A, domain 2"/>
    <property type="match status" value="1"/>
</dbReference>
<dbReference type="OrthoDB" id="9775794at2"/>
<dbReference type="InterPro" id="IPR029045">
    <property type="entry name" value="ClpP/crotonase-like_dom_sf"/>
</dbReference>
<comment type="caution">
    <text evidence="4">The sequence shown here is derived from an EMBL/GenBank/DDBJ whole genome shotgun (WGS) entry which is preliminary data.</text>
</comment>
<organism evidence="4 5">
    <name type="scientific">Flavobacterium macacae</name>
    <dbReference type="NCBI Taxonomy" id="2488993"/>
    <lineage>
        <taxon>Bacteria</taxon>
        <taxon>Pseudomonadati</taxon>
        <taxon>Bacteroidota</taxon>
        <taxon>Flavobacteriia</taxon>
        <taxon>Flavobacteriales</taxon>
        <taxon>Flavobacteriaceae</taxon>
        <taxon>Flavobacterium</taxon>
    </lineage>
</organism>
<accession>A0A3P3WG52</accession>
<evidence type="ECO:0000313" key="5">
    <source>
        <dbReference type="Proteomes" id="UP000271937"/>
    </source>
</evidence>
<dbReference type="FunFam" id="3.90.226.10:FF:000009">
    <property type="entry name" value="Carnitinyl-CoA dehydratase"/>
    <property type="match status" value="1"/>
</dbReference>
<proteinExistence type="inferred from homology"/>
<dbReference type="Gene3D" id="3.90.226.10">
    <property type="entry name" value="2-enoyl-CoA Hydratase, Chain A, domain 1"/>
    <property type="match status" value="1"/>
</dbReference>
<evidence type="ECO:0000256" key="2">
    <source>
        <dbReference type="ARBA" id="ARBA00023239"/>
    </source>
</evidence>
<dbReference type="FunFam" id="1.10.12.10:FF:000001">
    <property type="entry name" value="Probable enoyl-CoA hydratase, mitochondrial"/>
    <property type="match status" value="1"/>
</dbReference>
<dbReference type="GO" id="GO:0016836">
    <property type="term" value="F:hydro-lyase activity"/>
    <property type="evidence" value="ECO:0007669"/>
    <property type="project" value="UniProtKB-ARBA"/>
</dbReference>
<comment type="similarity">
    <text evidence="1 3">Belongs to the enoyl-CoA hydratase/isomerase family.</text>
</comment>
<evidence type="ECO:0000256" key="3">
    <source>
        <dbReference type="RuleBase" id="RU003707"/>
    </source>
</evidence>
<keyword evidence="5" id="KW-1185">Reference proteome</keyword>
<dbReference type="Proteomes" id="UP000271937">
    <property type="component" value="Unassembled WGS sequence"/>
</dbReference>
<reference evidence="4 5" key="1">
    <citation type="submission" date="2018-11" db="EMBL/GenBank/DDBJ databases">
        <title>Flavobacterium sp. nov., YIM 102600 draft genome.</title>
        <authorList>
            <person name="Li G."/>
            <person name="Jiang Y."/>
        </authorList>
    </citation>
    <scope>NUCLEOTIDE SEQUENCE [LARGE SCALE GENOMIC DNA]</scope>
    <source>
        <strain evidence="4 5">YIM 102600</strain>
    </source>
</reference>
<dbReference type="PANTHER" id="PTHR11941:SF54">
    <property type="entry name" value="ENOYL-COA HYDRATASE, MITOCHONDRIAL"/>
    <property type="match status" value="1"/>
</dbReference>
<dbReference type="SUPFAM" id="SSF52096">
    <property type="entry name" value="ClpP/crotonase"/>
    <property type="match status" value="1"/>
</dbReference>
<sequence length="260" mass="27551">MNFENILTTSENGIATVTINRPTKLNALNKATIQELHMAFEALEKDEKVRAIILTGSENKAFVAGADISEFADFSVSEGAELAAKGQASLFDFVENLKTPVIAAVNGFALGGGLELAMACHFRIASDNAKMGLPEVSLGVIPGYGGTQRLPQLVGKGKAMELIMTAGMLSAEEAKTAGLVNHVVPQAELLELANSIAQKIMRNSPLAIGKAIEAINANFKDGVDGYAIEIKNFGESFGTEDFKEGTGAFLEKRKPVFTGK</sequence>
<dbReference type="Pfam" id="PF00378">
    <property type="entry name" value="ECH_1"/>
    <property type="match status" value="1"/>
</dbReference>
<dbReference type="InterPro" id="IPR001753">
    <property type="entry name" value="Enoyl-CoA_hydra/iso"/>
</dbReference>
<dbReference type="EMBL" id="RQVR01000001">
    <property type="protein sequence ID" value="RRJ94090.1"/>
    <property type="molecule type" value="Genomic_DNA"/>
</dbReference>
<dbReference type="PANTHER" id="PTHR11941">
    <property type="entry name" value="ENOYL-COA HYDRATASE-RELATED"/>
    <property type="match status" value="1"/>
</dbReference>
<name>A0A3P3WG52_9FLAO</name>